<keyword evidence="2" id="KW-1185">Reference proteome</keyword>
<dbReference type="PANTHER" id="PTHR30441">
    <property type="entry name" value="DUF748 DOMAIN-CONTAINING PROTEIN"/>
    <property type="match status" value="1"/>
</dbReference>
<organism evidence="1 2">
    <name type="scientific">Nitrospirillum iridis</name>
    <dbReference type="NCBI Taxonomy" id="765888"/>
    <lineage>
        <taxon>Bacteria</taxon>
        <taxon>Pseudomonadati</taxon>
        <taxon>Pseudomonadota</taxon>
        <taxon>Alphaproteobacteria</taxon>
        <taxon>Rhodospirillales</taxon>
        <taxon>Azospirillaceae</taxon>
        <taxon>Nitrospirillum</taxon>
    </lineage>
</organism>
<dbReference type="PANTHER" id="PTHR30441:SF8">
    <property type="entry name" value="DUF748 DOMAIN-CONTAINING PROTEIN"/>
    <property type="match status" value="1"/>
</dbReference>
<accession>A0A7X0B482</accession>
<dbReference type="Pfam" id="PF05359">
    <property type="entry name" value="DUF748"/>
    <property type="match status" value="1"/>
</dbReference>
<sequence>MLLLLALYTLAGFVVAPPLLRWEIVRLGQRTFQRPVALDTVRVNPYALSVELRGFRLTEADGSALLGFERLYVRLAPSGLLHWALGFGEIRLEGLKGAFIRYGAADTNVGRMIQAAARGGGAAEPEAKDQGLPRLLVHHLAVVDAAADFTDQVPATPFKTTVGPVSVEFNDLSTLPERQGQQHIQVRLEGGATLDWTGKSGLNPIVSAGHVAARGPYLPLLARYFGDALHVAVPTGTVAADLDYQVSRRPDGDYALAVNRLSLAVRDLAVHETGAAAPFLSVPDLRLSGGRLAWPERRAGADSLTVDGLALALRRRADGRFAPLPWLADAAAPVADATSAADAGPPWSATLDKVEIRKAKATVEDQALQEPARLEVTPIDLTLESLSNQAGALFPVTLAAGLSTGGQIKAQGEVSVLPALQLRAKVTVSDLRLAAAQPYVREWARVDITDGLLDGESDVTLKPADGLTIAGKGEVRALAVAERGGDTPVVSWDRLGIDQYEYRQSANDLRISQITVASPYLRLQVAANQSTNFSHLSVTREKAPAPASPPAAPPVVSVGRVLITAGKADYGDASLPLPFSAHITNLQGEVAALTSAPTSSTRLALRGQVGDFGEVTINGHLIPFDPGRATNVTMVFRNVEFPGLSPYTVKFAGRRVAQGRLDVDLRYVIDGGKLNGANRAVIRDIKLGEKVAVPGALDLPLDLAIALLKDEEGRIHVDLPVSGDLKDPRFDIGSVISRAFGTLVTNLVTAPFRALAALFDGADADKLEHIDFAPGRADLAPPEREKILHLAQALAARPQLALVVPGVTAPEVDKPQLRLDALDARLAHDLADHYTLEGQRALLETLFAQRIGPDQLPPLRLSFAPAPGETAAKAPAAPVVDEPSYVAALRERVAATEPVDERTLSNLAQARAAAVAGALAKLAPALDARRVRLQRATVARATDEGLVPLKLDAASAGDGD</sequence>
<reference evidence="1 2" key="1">
    <citation type="submission" date="2020-08" db="EMBL/GenBank/DDBJ databases">
        <title>Genomic Encyclopedia of Type Strains, Phase IV (KMG-IV): sequencing the most valuable type-strain genomes for metagenomic binning, comparative biology and taxonomic classification.</title>
        <authorList>
            <person name="Goeker M."/>
        </authorList>
    </citation>
    <scope>NUCLEOTIDE SEQUENCE [LARGE SCALE GENOMIC DNA]</scope>
    <source>
        <strain evidence="1 2">DSM 22198</strain>
    </source>
</reference>
<gene>
    <name evidence="1" type="ORF">FHS74_005691</name>
</gene>
<dbReference type="Proteomes" id="UP000539175">
    <property type="component" value="Unassembled WGS sequence"/>
</dbReference>
<dbReference type="RefSeq" id="WP_184807609.1">
    <property type="nucleotide sequence ID" value="NZ_JACIIZ010000024.1"/>
</dbReference>
<dbReference type="GO" id="GO:0005886">
    <property type="term" value="C:plasma membrane"/>
    <property type="evidence" value="ECO:0007669"/>
    <property type="project" value="TreeGrafter"/>
</dbReference>
<comment type="caution">
    <text evidence="1">The sequence shown here is derived from an EMBL/GenBank/DDBJ whole genome shotgun (WGS) entry which is preliminary data.</text>
</comment>
<evidence type="ECO:0000313" key="1">
    <source>
        <dbReference type="EMBL" id="MBB6255092.1"/>
    </source>
</evidence>
<evidence type="ECO:0000313" key="2">
    <source>
        <dbReference type="Proteomes" id="UP000539175"/>
    </source>
</evidence>
<dbReference type="InterPro" id="IPR008023">
    <property type="entry name" value="DUF748"/>
</dbReference>
<evidence type="ECO:0008006" key="3">
    <source>
        <dbReference type="Google" id="ProtNLM"/>
    </source>
</evidence>
<dbReference type="GO" id="GO:0090313">
    <property type="term" value="P:regulation of protein targeting to membrane"/>
    <property type="evidence" value="ECO:0007669"/>
    <property type="project" value="TreeGrafter"/>
</dbReference>
<dbReference type="AlphaFoldDB" id="A0A7X0B482"/>
<proteinExistence type="predicted"/>
<protein>
    <recommendedName>
        <fullName evidence="3">DUF748 domain-containing protein</fullName>
    </recommendedName>
</protein>
<dbReference type="EMBL" id="JACIIZ010000024">
    <property type="protein sequence ID" value="MBB6255092.1"/>
    <property type="molecule type" value="Genomic_DNA"/>
</dbReference>
<dbReference type="InterPro" id="IPR052894">
    <property type="entry name" value="AsmA-related"/>
</dbReference>
<name>A0A7X0B482_9PROT</name>